<gene>
    <name evidence="1" type="ORF">CPter91_2835</name>
</gene>
<sequence>MQAISFFNSVLRAALSEMKEKAVPVFTFAFYHDHESGAVSVCVDTEESSDNAVRSMNRYNVCHFLKAVERGDLKSASLWQANIGRSLSLGDFSFINVARTDIGEINVNEQFYVLMVKALVAVQEEVAILANSPERLVFACSGKDDEVAYVWSLPR</sequence>
<reference evidence="1 2" key="1">
    <citation type="submission" date="2015-11" db="EMBL/GenBank/DDBJ databases">
        <title>Exploring the genomic traits of fungus-feeding bacterial genus Collimonas.</title>
        <authorList>
            <person name="Song C."/>
            <person name="Schmidt R."/>
            <person name="de Jager V."/>
            <person name="Krzyzanowska D."/>
            <person name="Jongedijk E."/>
            <person name="Cankar K."/>
            <person name="Beekwilder J."/>
            <person name="van Veen A."/>
            <person name="de Boer W."/>
            <person name="van Veen J.A."/>
            <person name="Garbeva P."/>
        </authorList>
    </citation>
    <scope>NUCLEOTIDE SEQUENCE [LARGE SCALE GENOMIC DNA]</scope>
    <source>
        <strain evidence="1 2">Ter91</strain>
    </source>
</reference>
<dbReference type="KEGG" id="cpra:CPter91_2835"/>
<dbReference type="EMBL" id="CP013234">
    <property type="protein sequence ID" value="AMP05181.1"/>
    <property type="molecule type" value="Genomic_DNA"/>
</dbReference>
<dbReference type="OrthoDB" id="8702505at2"/>
<dbReference type="RefSeq" id="WP_150119683.1">
    <property type="nucleotide sequence ID" value="NZ_CP013234.1"/>
</dbReference>
<organism evidence="1 2">
    <name type="scientific">Collimonas pratensis</name>
    <dbReference type="NCBI Taxonomy" id="279113"/>
    <lineage>
        <taxon>Bacteria</taxon>
        <taxon>Pseudomonadati</taxon>
        <taxon>Pseudomonadota</taxon>
        <taxon>Betaproteobacteria</taxon>
        <taxon>Burkholderiales</taxon>
        <taxon>Oxalobacteraceae</taxon>
        <taxon>Collimonas</taxon>
    </lineage>
</organism>
<evidence type="ECO:0000313" key="2">
    <source>
        <dbReference type="Proteomes" id="UP000074561"/>
    </source>
</evidence>
<proteinExistence type="predicted"/>
<protein>
    <submittedName>
        <fullName evidence="1">Uncharacterized protein</fullName>
    </submittedName>
</protein>
<name>A0A127Q585_9BURK</name>
<accession>A0A127Q585</accession>
<dbReference type="Proteomes" id="UP000074561">
    <property type="component" value="Chromosome"/>
</dbReference>
<evidence type="ECO:0000313" key="1">
    <source>
        <dbReference type="EMBL" id="AMP05181.1"/>
    </source>
</evidence>
<dbReference type="PATRIC" id="fig|279113.9.peg.2800"/>
<dbReference type="AlphaFoldDB" id="A0A127Q585"/>